<feature type="domain" description="HTH cro/C1-type" evidence="4">
    <location>
        <begin position="10"/>
        <end position="64"/>
    </location>
</feature>
<dbReference type="SUPFAM" id="SSF47413">
    <property type="entry name" value="lambda repressor-like DNA-binding domains"/>
    <property type="match status" value="1"/>
</dbReference>
<dbReference type="InterPro" id="IPR036286">
    <property type="entry name" value="LexA/Signal_pep-like_sf"/>
</dbReference>
<evidence type="ECO:0000256" key="1">
    <source>
        <dbReference type="ARBA" id="ARBA00023015"/>
    </source>
</evidence>
<name>A0ABX9AMJ6_9ENTR</name>
<dbReference type="PANTHER" id="PTHR40661">
    <property type="match status" value="1"/>
</dbReference>
<gene>
    <name evidence="5" type="ORF">K6K13_02775</name>
</gene>
<evidence type="ECO:0000313" key="5">
    <source>
        <dbReference type="EMBL" id="QZN96409.1"/>
    </source>
</evidence>
<organism evidence="5 6">
    <name type="scientific">Symbiopectobacterium purcellii</name>
    <dbReference type="NCBI Taxonomy" id="2871826"/>
    <lineage>
        <taxon>Bacteria</taxon>
        <taxon>Pseudomonadati</taxon>
        <taxon>Pseudomonadota</taxon>
        <taxon>Gammaproteobacteria</taxon>
        <taxon>Enterobacterales</taxon>
        <taxon>Enterobacteriaceae</taxon>
    </lineage>
</organism>
<dbReference type="PANTHER" id="PTHR40661:SF3">
    <property type="entry name" value="FELS-1 PROPHAGE TRANSCRIPTIONAL REGULATOR"/>
    <property type="match status" value="1"/>
</dbReference>
<keyword evidence="6" id="KW-1185">Reference proteome</keyword>
<evidence type="ECO:0000256" key="2">
    <source>
        <dbReference type="ARBA" id="ARBA00023125"/>
    </source>
</evidence>
<keyword evidence="3" id="KW-0804">Transcription</keyword>
<protein>
    <submittedName>
        <fullName evidence="5">Helix-turn-helix domain-containing protein</fullName>
    </submittedName>
</protein>
<dbReference type="InterPro" id="IPR001387">
    <property type="entry name" value="Cro/C1-type_HTH"/>
</dbReference>
<dbReference type="CDD" id="cd00093">
    <property type="entry name" value="HTH_XRE"/>
    <property type="match status" value="1"/>
</dbReference>
<dbReference type="Gene3D" id="1.10.260.40">
    <property type="entry name" value="lambda repressor-like DNA-binding domains"/>
    <property type="match status" value="1"/>
</dbReference>
<dbReference type="InterPro" id="IPR010982">
    <property type="entry name" value="Lambda_DNA-bd_dom_sf"/>
</dbReference>
<dbReference type="PROSITE" id="PS50943">
    <property type="entry name" value="HTH_CROC1"/>
    <property type="match status" value="1"/>
</dbReference>
<reference evidence="5 6" key="1">
    <citation type="submission" date="2021-08" db="EMBL/GenBank/DDBJ databases">
        <title>Culture and genomic analysis of Symbiopectobacterium purcellii sp. nov. gen. nov., isolated from the leafhopper Empoasca decipiens.</title>
        <authorList>
            <person name="Nadal-Jimenez P."/>
            <person name="Siozios S."/>
            <person name="Halliday N."/>
            <person name="Camara M."/>
            <person name="Hurst G.D.D."/>
        </authorList>
    </citation>
    <scope>NUCLEOTIDE SEQUENCE [LARGE SCALE GENOMIC DNA]</scope>
    <source>
        <strain evidence="5 6">SyEd1</strain>
    </source>
</reference>
<dbReference type="EMBL" id="CP081864">
    <property type="protein sequence ID" value="QZN96409.1"/>
    <property type="molecule type" value="Genomic_DNA"/>
</dbReference>
<dbReference type="Pfam" id="PF00717">
    <property type="entry name" value="Peptidase_S24"/>
    <property type="match status" value="1"/>
</dbReference>
<sequence length="212" mass="23520">MKKTTLSERINQRMRELNLKSKDLAQATRASKGSVSQWINGGNEPSARYVTALARILKVSEKWLLEGGKIDNVIITDTWKIPLISLQQAVKWRDVIMDNNLNNIKLWVETSGKAPRFSFAIQVEGDSMLNTSGSGPSLPEGSILLIDPEYKIASGLIVAAYLPETDSTIVKKLTIDGPNLYLNSLNHNYKPIQINTLDTIIGVAIRTQMDLV</sequence>
<dbReference type="Gene3D" id="2.10.109.10">
    <property type="entry name" value="Umud Fragment, subunit A"/>
    <property type="match status" value="1"/>
</dbReference>
<evidence type="ECO:0000313" key="6">
    <source>
        <dbReference type="Proteomes" id="UP000825886"/>
    </source>
</evidence>
<dbReference type="CDD" id="cd06529">
    <property type="entry name" value="S24_LexA-like"/>
    <property type="match status" value="1"/>
</dbReference>
<dbReference type="SUPFAM" id="SSF51306">
    <property type="entry name" value="LexA/Signal peptidase"/>
    <property type="match status" value="1"/>
</dbReference>
<dbReference type="InterPro" id="IPR039418">
    <property type="entry name" value="LexA-like"/>
</dbReference>
<proteinExistence type="predicted"/>
<keyword evidence="1" id="KW-0805">Transcription regulation</keyword>
<dbReference type="Pfam" id="PF01381">
    <property type="entry name" value="HTH_3"/>
    <property type="match status" value="1"/>
</dbReference>
<evidence type="ECO:0000256" key="3">
    <source>
        <dbReference type="ARBA" id="ARBA00023163"/>
    </source>
</evidence>
<evidence type="ECO:0000259" key="4">
    <source>
        <dbReference type="PROSITE" id="PS50943"/>
    </source>
</evidence>
<dbReference type="Proteomes" id="UP000825886">
    <property type="component" value="Chromosome"/>
</dbReference>
<keyword evidence="2" id="KW-0238">DNA-binding</keyword>
<dbReference type="SMART" id="SM00530">
    <property type="entry name" value="HTH_XRE"/>
    <property type="match status" value="1"/>
</dbReference>
<accession>A0ABX9AMJ6</accession>
<dbReference type="RefSeq" id="WP_222159459.1">
    <property type="nucleotide sequence ID" value="NZ_CP081864.1"/>
</dbReference>
<dbReference type="InterPro" id="IPR015927">
    <property type="entry name" value="Peptidase_S24_S26A/B/C"/>
</dbReference>